<gene>
    <name evidence="2" type="primary">ND6</name>
</gene>
<reference evidence="2" key="1">
    <citation type="submission" date="2016-05" db="EMBL/GenBank/DDBJ databases">
        <title>Complete mitochondrial genome of the grasshopper family Yunnanacris wenshanensis (Orthoptera: Acrididae: Podismini).</title>
        <authorList>
            <person name="Guan D.-L."/>
            <person name="Xu S.-Q."/>
        </authorList>
    </citation>
    <scope>NUCLEOTIDE SEQUENCE</scope>
</reference>
<keyword evidence="2" id="KW-0496">Mitochondrion</keyword>
<proteinExistence type="predicted"/>
<evidence type="ECO:0000256" key="1">
    <source>
        <dbReference type="SAM" id="MobiDB-lite"/>
    </source>
</evidence>
<accession>A0A1B1LLU0</accession>
<geneLocation type="mitochondrion" evidence="2"/>
<evidence type="ECO:0000313" key="2">
    <source>
        <dbReference type="EMBL" id="ANS53987.1"/>
    </source>
</evidence>
<sequence length="174" mass="19041">MIKMMIMALSNVMNLNFSKLNKLVLVKRFMIISALLMGSVVKLEICKVMASRILLLINSESKIQSMLLVFIINIAVNIILPHFDLISACALGMELVFAAAARIAADKRACLNQYWGNCKSEKVSYRSTKFSLCSGYCQMAFTVKMTMKSVAHSGSLGGAKQTNKDKSGTGKNGT</sequence>
<dbReference type="AlphaFoldDB" id="A0A1B1LLU0"/>
<feature type="region of interest" description="Disordered" evidence="1">
    <location>
        <begin position="153"/>
        <end position="174"/>
    </location>
</feature>
<protein>
    <submittedName>
        <fullName evidence="2">NADH dehydrogenase subunit 6</fullName>
    </submittedName>
</protein>
<organism evidence="2">
    <name type="scientific">Yunnanacris wenshanensis</name>
    <dbReference type="NCBI Taxonomy" id="1873328"/>
    <lineage>
        <taxon>Eukaryota</taxon>
        <taxon>Metazoa</taxon>
        <taxon>Ecdysozoa</taxon>
        <taxon>Arthropoda</taxon>
        <taxon>Hexapoda</taxon>
        <taxon>Insecta</taxon>
        <taxon>Pterygota</taxon>
        <taxon>Neoptera</taxon>
        <taxon>Polyneoptera</taxon>
        <taxon>Orthoptera</taxon>
        <taxon>Caelifera</taxon>
        <taxon>Acrididea</taxon>
        <taxon>Acridomorpha</taxon>
        <taxon>Acridoidea</taxon>
        <taxon>Acrididae</taxon>
        <taxon>Melanoplinae</taxon>
        <taxon>Podismini</taxon>
        <taxon>Yunnanacris</taxon>
    </lineage>
</organism>
<name>A0A1B1LLU0_9ORTH</name>
<dbReference type="EMBL" id="KX296781">
    <property type="protein sequence ID" value="ANS53987.1"/>
    <property type="molecule type" value="Genomic_DNA"/>
</dbReference>